<evidence type="ECO:0000313" key="5">
    <source>
        <dbReference type="EMBL" id="SVD26245.1"/>
    </source>
</evidence>
<dbReference type="SUPFAM" id="SSF51316">
    <property type="entry name" value="Mss4-like"/>
    <property type="match status" value="1"/>
</dbReference>
<evidence type="ECO:0000256" key="1">
    <source>
        <dbReference type="ARBA" id="ARBA00005495"/>
    </source>
</evidence>
<evidence type="ECO:0000259" key="4">
    <source>
        <dbReference type="PROSITE" id="PS51891"/>
    </source>
</evidence>
<dbReference type="PANTHER" id="PTHR28620">
    <property type="entry name" value="CENTROMERE PROTEIN V"/>
    <property type="match status" value="1"/>
</dbReference>
<dbReference type="Gene3D" id="2.170.150.70">
    <property type="match status" value="1"/>
</dbReference>
<protein>
    <recommendedName>
        <fullName evidence="4">CENP-V/GFA domain-containing protein</fullName>
    </recommendedName>
</protein>
<dbReference type="EMBL" id="UINC01139605">
    <property type="protein sequence ID" value="SVD26245.1"/>
    <property type="molecule type" value="Genomic_DNA"/>
</dbReference>
<dbReference type="InterPro" id="IPR006913">
    <property type="entry name" value="CENP-V/GFA"/>
</dbReference>
<feature type="non-terminal residue" evidence="5">
    <location>
        <position position="101"/>
    </location>
</feature>
<sequence>MKKLSCHCGGVEAEVNVPDQYKKLMRCNCSLCKRKGAIMTMVEANDLKVIKGQDLLKLYQYHTKVAEHYFCSNCGIYTHHKMRSNPNMCGINVACLEDVKP</sequence>
<name>A0A382TX22_9ZZZZ</name>
<organism evidence="5">
    <name type="scientific">marine metagenome</name>
    <dbReference type="NCBI Taxonomy" id="408172"/>
    <lineage>
        <taxon>unclassified sequences</taxon>
        <taxon>metagenomes</taxon>
        <taxon>ecological metagenomes</taxon>
    </lineage>
</organism>
<dbReference type="GO" id="GO:0016846">
    <property type="term" value="F:carbon-sulfur lyase activity"/>
    <property type="evidence" value="ECO:0007669"/>
    <property type="project" value="InterPro"/>
</dbReference>
<dbReference type="PROSITE" id="PS51891">
    <property type="entry name" value="CENP_V_GFA"/>
    <property type="match status" value="1"/>
</dbReference>
<evidence type="ECO:0000256" key="3">
    <source>
        <dbReference type="ARBA" id="ARBA00022833"/>
    </source>
</evidence>
<feature type="domain" description="CENP-V/GFA" evidence="4">
    <location>
        <begin position="1"/>
        <end position="101"/>
    </location>
</feature>
<keyword evidence="3" id="KW-0862">Zinc</keyword>
<dbReference type="InterPro" id="IPR011057">
    <property type="entry name" value="Mss4-like_sf"/>
</dbReference>
<dbReference type="InterPro" id="IPR052355">
    <property type="entry name" value="CENP-V-like"/>
</dbReference>
<dbReference type="GO" id="GO:0046872">
    <property type="term" value="F:metal ion binding"/>
    <property type="evidence" value="ECO:0007669"/>
    <property type="project" value="UniProtKB-KW"/>
</dbReference>
<gene>
    <name evidence="5" type="ORF">METZ01_LOCUS379099</name>
</gene>
<dbReference type="Pfam" id="PF04828">
    <property type="entry name" value="GFA"/>
    <property type="match status" value="1"/>
</dbReference>
<proteinExistence type="inferred from homology"/>
<comment type="similarity">
    <text evidence="1">Belongs to the Gfa family.</text>
</comment>
<reference evidence="5" key="1">
    <citation type="submission" date="2018-05" db="EMBL/GenBank/DDBJ databases">
        <authorList>
            <person name="Lanie J.A."/>
            <person name="Ng W.-L."/>
            <person name="Kazmierczak K.M."/>
            <person name="Andrzejewski T.M."/>
            <person name="Davidsen T.M."/>
            <person name="Wayne K.J."/>
            <person name="Tettelin H."/>
            <person name="Glass J.I."/>
            <person name="Rusch D."/>
            <person name="Podicherti R."/>
            <person name="Tsui H.-C.T."/>
            <person name="Winkler M.E."/>
        </authorList>
    </citation>
    <scope>NUCLEOTIDE SEQUENCE</scope>
</reference>
<accession>A0A382TX22</accession>
<dbReference type="PANTHER" id="PTHR28620:SF1">
    <property type="entry name" value="CENP-V_GFA DOMAIN-CONTAINING PROTEIN"/>
    <property type="match status" value="1"/>
</dbReference>
<dbReference type="AlphaFoldDB" id="A0A382TX22"/>
<keyword evidence="2" id="KW-0479">Metal-binding</keyword>
<evidence type="ECO:0000256" key="2">
    <source>
        <dbReference type="ARBA" id="ARBA00022723"/>
    </source>
</evidence>